<evidence type="ECO:0000313" key="3">
    <source>
        <dbReference type="Proteomes" id="UP001363460"/>
    </source>
</evidence>
<reference evidence="2 3" key="1">
    <citation type="submission" date="2024-02" db="EMBL/GenBank/DDBJ databases">
        <title>Distribution and functional of Brevundimonas-related endobacteria within Verticillium dahliae.</title>
        <authorList>
            <person name="Zeng H."/>
        </authorList>
    </citation>
    <scope>NUCLEOTIDE SEQUENCE [LARGE SCALE GENOMIC DNA]</scope>
    <source>
        <strain evidence="2 3">TRM 44200</strain>
    </source>
</reference>
<proteinExistence type="predicted"/>
<accession>A0ABZ2I6Q3</accession>
<dbReference type="Gene3D" id="3.30.1150.10">
    <property type="match status" value="1"/>
</dbReference>
<protein>
    <submittedName>
        <fullName evidence="2">Energy transducer TonB</fullName>
    </submittedName>
</protein>
<feature type="domain" description="TonB C-terminal" evidence="1">
    <location>
        <begin position="45"/>
        <end position="119"/>
    </location>
</feature>
<evidence type="ECO:0000313" key="2">
    <source>
        <dbReference type="EMBL" id="WWT53278.1"/>
    </source>
</evidence>
<evidence type="ECO:0000259" key="1">
    <source>
        <dbReference type="Pfam" id="PF03544"/>
    </source>
</evidence>
<dbReference type="Proteomes" id="UP001363460">
    <property type="component" value="Chromosome"/>
</dbReference>
<dbReference type="InterPro" id="IPR037682">
    <property type="entry name" value="TonB_C"/>
</dbReference>
<dbReference type="RefSeq" id="WP_338574793.1">
    <property type="nucleotide sequence ID" value="NZ_CP146369.1"/>
</dbReference>
<keyword evidence="3" id="KW-1185">Reference proteome</keyword>
<dbReference type="Pfam" id="PF03544">
    <property type="entry name" value="TonB_C"/>
    <property type="match status" value="1"/>
</dbReference>
<gene>
    <name evidence="2" type="ORF">V8J38_08310</name>
</gene>
<dbReference type="SUPFAM" id="SSF74653">
    <property type="entry name" value="TolA/TonB C-terminal domain"/>
    <property type="match status" value="1"/>
</dbReference>
<name>A0ABZ2I6Q3_9CAUL</name>
<sequence length="258" mass="28347">MLAALLSLAAIGAGDIQADRSMSEKAPVVIVNPSWLEAPQPSYDDYPPFAWMIGVNARVDVECMSNAQGVVKDCRVTRETPYGLGFGAAALAIVPRGRLSPRSVDGVPTASAIALSLPFSTNPQVRTPPKAWREPEPSPAHLAAADAYVSSVGDWPVLSFAPVVQSLAEDRREIVLRWLTDVLPNAEQSRKIFVRALARTVPQTTLNRWASGTFDEKDFQLFADIQLAVDDQFHLNAAEIELRRRYCSRYDCDVPLDR</sequence>
<dbReference type="EMBL" id="CP146369">
    <property type="protein sequence ID" value="WWT53278.1"/>
    <property type="molecule type" value="Genomic_DNA"/>
</dbReference>
<organism evidence="2 3">
    <name type="scientific">Brevundimonas olei</name>
    <dbReference type="NCBI Taxonomy" id="657642"/>
    <lineage>
        <taxon>Bacteria</taxon>
        <taxon>Pseudomonadati</taxon>
        <taxon>Pseudomonadota</taxon>
        <taxon>Alphaproteobacteria</taxon>
        <taxon>Caulobacterales</taxon>
        <taxon>Caulobacteraceae</taxon>
        <taxon>Brevundimonas</taxon>
    </lineage>
</organism>